<reference evidence="2" key="1">
    <citation type="submission" date="2023-04" db="EMBL/GenBank/DDBJ databases">
        <authorList>
            <consortium name="ELIXIR-Norway"/>
        </authorList>
    </citation>
    <scope>NUCLEOTIDE SEQUENCE [LARGE SCALE GENOMIC DNA]</scope>
</reference>
<evidence type="ECO:0000256" key="1">
    <source>
        <dbReference type="SAM" id="MobiDB-lite"/>
    </source>
</evidence>
<dbReference type="EMBL" id="OX459938">
    <property type="protein sequence ID" value="CAI9160496.1"/>
    <property type="molecule type" value="Genomic_DNA"/>
</dbReference>
<keyword evidence="3" id="KW-1185">Reference proteome</keyword>
<name>A0ABN8YH75_RANTA</name>
<evidence type="ECO:0000313" key="2">
    <source>
        <dbReference type="EMBL" id="CAI9160496.1"/>
    </source>
</evidence>
<evidence type="ECO:0000313" key="3">
    <source>
        <dbReference type="Proteomes" id="UP001176941"/>
    </source>
</evidence>
<gene>
    <name evidence="2" type="ORF">MRATA1EN1_LOCUS9458</name>
</gene>
<protein>
    <submittedName>
        <fullName evidence="2">Uncharacterized protein</fullName>
    </submittedName>
</protein>
<feature type="region of interest" description="Disordered" evidence="1">
    <location>
        <begin position="83"/>
        <end position="105"/>
    </location>
</feature>
<organism evidence="2 3">
    <name type="scientific">Rangifer tarandus platyrhynchus</name>
    <name type="common">Svalbard reindeer</name>
    <dbReference type="NCBI Taxonomy" id="3082113"/>
    <lineage>
        <taxon>Eukaryota</taxon>
        <taxon>Metazoa</taxon>
        <taxon>Chordata</taxon>
        <taxon>Craniata</taxon>
        <taxon>Vertebrata</taxon>
        <taxon>Euteleostomi</taxon>
        <taxon>Mammalia</taxon>
        <taxon>Eutheria</taxon>
        <taxon>Laurasiatheria</taxon>
        <taxon>Artiodactyla</taxon>
        <taxon>Ruminantia</taxon>
        <taxon>Pecora</taxon>
        <taxon>Cervidae</taxon>
        <taxon>Odocoileinae</taxon>
        <taxon>Rangifer</taxon>
    </lineage>
</organism>
<feature type="region of interest" description="Disordered" evidence="1">
    <location>
        <begin position="1"/>
        <end position="53"/>
    </location>
</feature>
<sequence>MLRRGSPRSGPGVRGGAVSAAPRISSSGSLRGDSGGESSERQTAARAAVAGSGWGGTGGLGGELGVGDAETCEWGAVNATAGSHLGGGGSPAARRGGDSCGGGRRLSRVREAPLQHPAVSRPEPLSVSALCLWANFVLCWGRGPAGWGAVRGGGPEREGSLFFTLPRLLAFSISSALRLPAALAKATAPHPAVGMCYAAPNRAD</sequence>
<dbReference type="Proteomes" id="UP001176941">
    <property type="component" value="Chromosome 2"/>
</dbReference>
<feature type="compositionally biased region" description="Low complexity" evidence="1">
    <location>
        <begin position="7"/>
        <end position="32"/>
    </location>
</feature>
<proteinExistence type="predicted"/>
<accession>A0ABN8YH75</accession>